<dbReference type="OrthoDB" id="2676521at2"/>
<dbReference type="InterPro" id="IPR001173">
    <property type="entry name" value="Glyco_trans_2-like"/>
</dbReference>
<dbReference type="SUPFAM" id="SSF53448">
    <property type="entry name" value="Nucleotide-diphospho-sugar transferases"/>
    <property type="match status" value="1"/>
</dbReference>
<keyword evidence="4" id="KW-0808">Transferase</keyword>
<dbReference type="EMBL" id="MQVR01000066">
    <property type="protein sequence ID" value="OKL53366.1"/>
    <property type="molecule type" value="Genomic_DNA"/>
</dbReference>
<dbReference type="GO" id="GO:0016757">
    <property type="term" value="F:glycosyltransferase activity"/>
    <property type="evidence" value="ECO:0007669"/>
    <property type="project" value="UniProtKB-KW"/>
</dbReference>
<dbReference type="InterPro" id="IPR029044">
    <property type="entry name" value="Nucleotide-diphossugar_trans"/>
</dbReference>
<evidence type="ECO:0000256" key="4">
    <source>
        <dbReference type="ARBA" id="ARBA00022679"/>
    </source>
</evidence>
<evidence type="ECO:0000256" key="3">
    <source>
        <dbReference type="ARBA" id="ARBA00022676"/>
    </source>
</evidence>
<reference evidence="7" key="1">
    <citation type="submission" date="2016-12" db="EMBL/GenBank/DDBJ databases">
        <authorList>
            <person name="Meng X."/>
        </authorList>
    </citation>
    <scope>NUCLEOTIDE SEQUENCE [LARGE SCALE GENOMIC DNA]</scope>
    <source>
        <strain evidence="7">DSM 19116</strain>
    </source>
</reference>
<keyword evidence="3" id="KW-0328">Glycosyltransferase</keyword>
<evidence type="ECO:0000313" key="7">
    <source>
        <dbReference type="Proteomes" id="UP000185628"/>
    </source>
</evidence>
<accession>A0A1Q5Q0T3</accession>
<proteinExistence type="inferred from homology"/>
<organism evidence="6 7">
    <name type="scientific">Bowdeniella nasicola</name>
    <dbReference type="NCBI Taxonomy" id="208480"/>
    <lineage>
        <taxon>Bacteria</taxon>
        <taxon>Bacillati</taxon>
        <taxon>Actinomycetota</taxon>
        <taxon>Actinomycetes</taxon>
        <taxon>Actinomycetales</taxon>
        <taxon>Actinomycetaceae</taxon>
        <taxon>Bowdeniella</taxon>
    </lineage>
</organism>
<gene>
    <name evidence="6" type="ORF">BSZ39_09930</name>
</gene>
<dbReference type="RefSeq" id="WP_073717181.1">
    <property type="nucleotide sequence ID" value="NZ_MQVR01000066.1"/>
</dbReference>
<dbReference type="Gene3D" id="3.90.550.10">
    <property type="entry name" value="Spore Coat Polysaccharide Biosynthesis Protein SpsA, Chain A"/>
    <property type="match status" value="1"/>
</dbReference>
<dbReference type="AlphaFoldDB" id="A0A1Q5Q0T3"/>
<comment type="similarity">
    <text evidence="2">Belongs to the glycosyltransferase 2 family.</text>
</comment>
<protein>
    <recommendedName>
        <fullName evidence="5">Glycosyltransferase 2-like domain-containing protein</fullName>
    </recommendedName>
</protein>
<evidence type="ECO:0000256" key="2">
    <source>
        <dbReference type="ARBA" id="ARBA00006739"/>
    </source>
</evidence>
<name>A0A1Q5Q0T3_9ACTO</name>
<dbReference type="Pfam" id="PF00535">
    <property type="entry name" value="Glycos_transf_2"/>
    <property type="match status" value="1"/>
</dbReference>
<keyword evidence="7" id="KW-1185">Reference proteome</keyword>
<evidence type="ECO:0000313" key="6">
    <source>
        <dbReference type="EMBL" id="OKL53366.1"/>
    </source>
</evidence>
<dbReference type="Proteomes" id="UP000185628">
    <property type="component" value="Unassembled WGS sequence"/>
</dbReference>
<evidence type="ECO:0000256" key="1">
    <source>
        <dbReference type="ARBA" id="ARBA00004776"/>
    </source>
</evidence>
<dbReference type="PANTHER" id="PTHR43179:SF12">
    <property type="entry name" value="GALACTOFURANOSYLTRANSFERASE GLFT2"/>
    <property type="match status" value="1"/>
</dbReference>
<comment type="caution">
    <text evidence="6">The sequence shown here is derived from an EMBL/GenBank/DDBJ whole genome shotgun (WGS) entry which is preliminary data.</text>
</comment>
<sequence length="311" mass="34187">MITVSVIVPSHGGAARLPMLMESLALQEGSVDFDIHVVVDEDVDGSEEVLEELAARYPNLNLEWTVFPTNQGRVAALNEAINSTSGAIIARCDDDLVPGPRYIETIAAVQKDGPIGAVGLYRNVYPETPYSKAYGVRHDEMYRQEAYDAPPRARFTYWHGNSSVPRTVIETIGLYDPRFRRYGWEDIDFGYRLHRAGVPIVLVPELETEHRIAATTTRIRAIRALHAGSARRAFLEKHGLELPADPSGPWGALVRAASAVSTEGTLTRVSEAVDRLLPHMPGWLAEKSVALVVESAGRAGVLHADRAKARF</sequence>
<dbReference type="PANTHER" id="PTHR43179">
    <property type="entry name" value="RHAMNOSYLTRANSFERASE WBBL"/>
    <property type="match status" value="1"/>
</dbReference>
<comment type="pathway">
    <text evidence="1">Cell wall biogenesis; cell wall polysaccharide biosynthesis.</text>
</comment>
<feature type="domain" description="Glycosyltransferase 2-like" evidence="5">
    <location>
        <begin position="5"/>
        <end position="172"/>
    </location>
</feature>
<evidence type="ECO:0000259" key="5">
    <source>
        <dbReference type="Pfam" id="PF00535"/>
    </source>
</evidence>